<feature type="domain" description="Ty3 transposon capsid-like protein" evidence="2">
    <location>
        <begin position="2"/>
        <end position="145"/>
    </location>
</feature>
<sequence length="151" mass="17867">MLTGRALTWWNTQVQTRGHDTANDLTWETFKGLLTKEYCRKDEMQKLESEFWNHQMLGTEVDKYTARFHELAKMLPHMVSTEEKKIDRYIWGLVPEIKRMIPSYNLTTLQAALGLAYRLTNDVIRSSGVPKGNDNERKRRNDQHRKLDQNQ</sequence>
<comment type="caution">
    <text evidence="3">The sequence shown here is derived from an EMBL/GenBank/DDBJ whole genome shotgun (WGS) entry which is preliminary data.</text>
</comment>
<name>A0ABQ5A932_9ASTR</name>
<feature type="region of interest" description="Disordered" evidence="1">
    <location>
        <begin position="126"/>
        <end position="151"/>
    </location>
</feature>
<accession>A0ABQ5A932</accession>
<evidence type="ECO:0000256" key="1">
    <source>
        <dbReference type="SAM" id="MobiDB-lite"/>
    </source>
</evidence>
<keyword evidence="4" id="KW-1185">Reference proteome</keyword>
<gene>
    <name evidence="3" type="ORF">Tco_0820025</name>
</gene>
<proteinExistence type="predicted"/>
<dbReference type="Pfam" id="PF19259">
    <property type="entry name" value="Ty3_capsid"/>
    <property type="match status" value="1"/>
</dbReference>
<organism evidence="3 4">
    <name type="scientific">Tanacetum coccineum</name>
    <dbReference type="NCBI Taxonomy" id="301880"/>
    <lineage>
        <taxon>Eukaryota</taxon>
        <taxon>Viridiplantae</taxon>
        <taxon>Streptophyta</taxon>
        <taxon>Embryophyta</taxon>
        <taxon>Tracheophyta</taxon>
        <taxon>Spermatophyta</taxon>
        <taxon>Magnoliopsida</taxon>
        <taxon>eudicotyledons</taxon>
        <taxon>Gunneridae</taxon>
        <taxon>Pentapetalae</taxon>
        <taxon>asterids</taxon>
        <taxon>campanulids</taxon>
        <taxon>Asterales</taxon>
        <taxon>Asteraceae</taxon>
        <taxon>Asteroideae</taxon>
        <taxon>Anthemideae</taxon>
        <taxon>Anthemidinae</taxon>
        <taxon>Tanacetum</taxon>
    </lineage>
</organism>
<reference evidence="3" key="2">
    <citation type="submission" date="2022-01" db="EMBL/GenBank/DDBJ databases">
        <authorList>
            <person name="Yamashiro T."/>
            <person name="Shiraishi A."/>
            <person name="Satake H."/>
            <person name="Nakayama K."/>
        </authorList>
    </citation>
    <scope>NUCLEOTIDE SEQUENCE</scope>
</reference>
<reference evidence="3" key="1">
    <citation type="journal article" date="2022" name="Int. J. Mol. Sci.">
        <title>Draft Genome of Tanacetum Coccineum: Genomic Comparison of Closely Related Tanacetum-Family Plants.</title>
        <authorList>
            <person name="Yamashiro T."/>
            <person name="Shiraishi A."/>
            <person name="Nakayama K."/>
            <person name="Satake H."/>
        </authorList>
    </citation>
    <scope>NUCLEOTIDE SEQUENCE</scope>
</reference>
<evidence type="ECO:0000313" key="4">
    <source>
        <dbReference type="Proteomes" id="UP001151760"/>
    </source>
</evidence>
<protein>
    <submittedName>
        <fullName evidence="3">Zinc finger, CCHC-type, retrotransposon gag domain protein</fullName>
    </submittedName>
</protein>
<dbReference type="EMBL" id="BQNB010012075">
    <property type="protein sequence ID" value="GJS98855.1"/>
    <property type="molecule type" value="Genomic_DNA"/>
</dbReference>
<evidence type="ECO:0000313" key="3">
    <source>
        <dbReference type="EMBL" id="GJS98855.1"/>
    </source>
</evidence>
<feature type="compositionally biased region" description="Basic and acidic residues" evidence="1">
    <location>
        <begin position="133"/>
        <end position="151"/>
    </location>
</feature>
<dbReference type="Proteomes" id="UP001151760">
    <property type="component" value="Unassembled WGS sequence"/>
</dbReference>
<evidence type="ECO:0000259" key="2">
    <source>
        <dbReference type="Pfam" id="PF19259"/>
    </source>
</evidence>
<dbReference type="InterPro" id="IPR045358">
    <property type="entry name" value="Ty3_capsid"/>
</dbReference>